<dbReference type="InterPro" id="IPR006102">
    <property type="entry name" value="Ig-like_GH2"/>
</dbReference>
<dbReference type="InterPro" id="IPR017853">
    <property type="entry name" value="GH"/>
</dbReference>
<gene>
    <name evidence="7" type="ORF">CBW46_015335</name>
</gene>
<comment type="caution">
    <text evidence="7">The sequence shown here is derived from an EMBL/GenBank/DDBJ whole genome shotgun (WGS) entry which is preliminary data.</text>
</comment>
<dbReference type="PANTHER" id="PTHR42732:SF3">
    <property type="entry name" value="HYDROLASE"/>
    <property type="match status" value="1"/>
</dbReference>
<comment type="similarity">
    <text evidence="1">Belongs to the glycosyl hydrolase 2 family.</text>
</comment>
<dbReference type="Pfam" id="PF00703">
    <property type="entry name" value="Glyco_hydro_2"/>
    <property type="match status" value="1"/>
</dbReference>
<dbReference type="AlphaFoldDB" id="A0A2W1NWL5"/>
<dbReference type="InterPro" id="IPR013783">
    <property type="entry name" value="Ig-like_fold"/>
</dbReference>
<name>A0A2W1NWL5_PAEXE</name>
<dbReference type="InterPro" id="IPR008979">
    <property type="entry name" value="Galactose-bd-like_sf"/>
</dbReference>
<evidence type="ECO:0000259" key="6">
    <source>
        <dbReference type="Pfam" id="PF02837"/>
    </source>
</evidence>
<evidence type="ECO:0000313" key="7">
    <source>
        <dbReference type="EMBL" id="PZE20052.1"/>
    </source>
</evidence>
<evidence type="ECO:0000256" key="1">
    <source>
        <dbReference type="ARBA" id="ARBA00007401"/>
    </source>
</evidence>
<dbReference type="InterPro" id="IPR051913">
    <property type="entry name" value="GH2_Domain-Containing"/>
</dbReference>
<dbReference type="SUPFAM" id="SSF49785">
    <property type="entry name" value="Galactose-binding domain-like"/>
    <property type="match status" value="1"/>
</dbReference>
<dbReference type="Pfam" id="PF02836">
    <property type="entry name" value="Glyco_hydro_2_C"/>
    <property type="match status" value="1"/>
</dbReference>
<dbReference type="SUPFAM" id="SSF51445">
    <property type="entry name" value="(Trans)glycosidases"/>
    <property type="match status" value="1"/>
</dbReference>
<evidence type="ECO:0000259" key="5">
    <source>
        <dbReference type="Pfam" id="PF02836"/>
    </source>
</evidence>
<dbReference type="Gene3D" id="2.60.120.260">
    <property type="entry name" value="Galactose-binding domain-like"/>
    <property type="match status" value="1"/>
</dbReference>
<dbReference type="Pfam" id="PF02837">
    <property type="entry name" value="Glyco_hydro_2_N"/>
    <property type="match status" value="1"/>
</dbReference>
<dbReference type="PANTHER" id="PTHR42732">
    <property type="entry name" value="BETA-GALACTOSIDASE"/>
    <property type="match status" value="1"/>
</dbReference>
<dbReference type="GO" id="GO:0004553">
    <property type="term" value="F:hydrolase activity, hydrolyzing O-glycosyl compounds"/>
    <property type="evidence" value="ECO:0007669"/>
    <property type="project" value="InterPro"/>
</dbReference>
<dbReference type="InterPro" id="IPR006103">
    <property type="entry name" value="Glyco_hydro_2_cat"/>
</dbReference>
<accession>A0A2W1NWL5</accession>
<keyword evidence="8" id="KW-1185">Reference proteome</keyword>
<proteinExistence type="inferred from homology"/>
<dbReference type="SUPFAM" id="SSF49303">
    <property type="entry name" value="beta-Galactosidase/glucuronidase domain"/>
    <property type="match status" value="1"/>
</dbReference>
<organism evidence="7 8">
    <name type="scientific">Paenibacillus xerothermodurans</name>
    <dbReference type="NCBI Taxonomy" id="1977292"/>
    <lineage>
        <taxon>Bacteria</taxon>
        <taxon>Bacillati</taxon>
        <taxon>Bacillota</taxon>
        <taxon>Bacilli</taxon>
        <taxon>Bacillales</taxon>
        <taxon>Paenibacillaceae</taxon>
        <taxon>Paenibacillus</taxon>
    </lineage>
</organism>
<sequence>MTLRTEYPRPQLVREDWQHLNGTWQFDFDDDDKGAFDKWFAPTRSLSSTIEVPFAYQTPLSGINDPSFHDIVWYKRKFSVDRHWQGKRVLLHFGAVDYRAFVYVNGKYVGMHEGGHTPFQFDITEELNWSEEEVTVRVEDPSTDETIPRGKQYWIEQPAAIWYTRTTGIWQTVWLEAVDETRVDKVRWQPDLDRGEVILSFETKGSYANCVLEVDISFKGVKVVTDTIAVQERFTKRAYDLLNRNIFRTPFHHDGWTWTPENPNLFDVTLTLKQDDQTLDQLQSYFGLRKIHTEHGMVYLNNKPYYQKLVLDQGYWPEGLLTAPSDEALRKDVELAKAMGFNGCRKHQKVEDPRFLYWADRLGFLVWGECPASPSYSTDAVGRLTREWMEIMERDFNHPSLVAWVPLNESWGVPLVSHDRQQQHHSLAMYHLIKSLDPTRPVISNDGWELTQSDICAVHNYNHGEPEETDKYAYFKQSLSTKEHILRSRPARRGVYANGFSHRGEPILLTEFGGIAYRAGADSDSDKGWGYTSVTTGEDFLREYRRVIEAVYASQAIHGFCYTQLTDVEQEINGLLTYDRQPKCDIEQIRKINSLWHLTTITDPSFSGQE</sequence>
<feature type="domain" description="Glycoside hydrolase family 2 immunoglobulin-like beta-sandwich" evidence="4">
    <location>
        <begin position="181"/>
        <end position="289"/>
    </location>
</feature>
<dbReference type="OrthoDB" id="9762066at2"/>
<dbReference type="InterPro" id="IPR006104">
    <property type="entry name" value="Glyco_hydro_2_N"/>
</dbReference>
<feature type="domain" description="Glycosyl hydrolases family 2 sugar binding" evidence="6">
    <location>
        <begin position="18"/>
        <end position="143"/>
    </location>
</feature>
<dbReference type="GO" id="GO:0005975">
    <property type="term" value="P:carbohydrate metabolic process"/>
    <property type="evidence" value="ECO:0007669"/>
    <property type="project" value="InterPro"/>
</dbReference>
<evidence type="ECO:0000313" key="8">
    <source>
        <dbReference type="Proteomes" id="UP000214746"/>
    </source>
</evidence>
<dbReference type="Gene3D" id="3.20.20.80">
    <property type="entry name" value="Glycosidases"/>
    <property type="match status" value="1"/>
</dbReference>
<dbReference type="Gene3D" id="2.60.40.10">
    <property type="entry name" value="Immunoglobulins"/>
    <property type="match status" value="1"/>
</dbReference>
<reference evidence="7" key="1">
    <citation type="submission" date="2018-06" db="EMBL/GenBank/DDBJ databases">
        <title>Paenibacillus xerothermodurans sp. nov. an extremely dry heat resistant spore forming bacterium isolated from the soil of Cape Canaveral, Florida.</title>
        <authorList>
            <person name="Seuylemezian A."/>
            <person name="Kaur N."/>
            <person name="Patil P."/>
            <person name="Patil P."/>
            <person name="Mayilraj S."/>
            <person name="Vaishampayan P."/>
        </authorList>
    </citation>
    <scope>NUCLEOTIDE SEQUENCE [LARGE SCALE GENOMIC DNA]</scope>
    <source>
        <strain evidence="7">ATCC 27380</strain>
    </source>
</reference>
<keyword evidence="3" id="KW-0326">Glycosidase</keyword>
<dbReference type="RefSeq" id="WP_089200873.1">
    <property type="nucleotide sequence ID" value="NZ_NHRJ02000010.1"/>
</dbReference>
<keyword evidence="2 7" id="KW-0378">Hydrolase</keyword>
<dbReference type="InterPro" id="IPR036156">
    <property type="entry name" value="Beta-gal/glucu_dom_sf"/>
</dbReference>
<evidence type="ECO:0000256" key="2">
    <source>
        <dbReference type="ARBA" id="ARBA00022801"/>
    </source>
</evidence>
<protein>
    <submittedName>
        <fullName evidence="7">Glycoside hydrolase family 2</fullName>
    </submittedName>
</protein>
<evidence type="ECO:0000256" key="3">
    <source>
        <dbReference type="ARBA" id="ARBA00023295"/>
    </source>
</evidence>
<dbReference type="EMBL" id="NHRJ02000010">
    <property type="protein sequence ID" value="PZE20052.1"/>
    <property type="molecule type" value="Genomic_DNA"/>
</dbReference>
<evidence type="ECO:0000259" key="4">
    <source>
        <dbReference type="Pfam" id="PF00703"/>
    </source>
</evidence>
<dbReference type="Proteomes" id="UP000214746">
    <property type="component" value="Unassembled WGS sequence"/>
</dbReference>
<feature type="domain" description="Glycoside hydrolase family 2 catalytic" evidence="5">
    <location>
        <begin position="326"/>
        <end position="592"/>
    </location>
</feature>